<dbReference type="GO" id="GO:0070941">
    <property type="term" value="P:eisosome assembly"/>
    <property type="evidence" value="ECO:0007669"/>
    <property type="project" value="TreeGrafter"/>
</dbReference>
<dbReference type="GO" id="GO:0006897">
    <property type="term" value="P:endocytosis"/>
    <property type="evidence" value="ECO:0007669"/>
    <property type="project" value="TreeGrafter"/>
</dbReference>
<feature type="compositionally biased region" description="Polar residues" evidence="1">
    <location>
        <begin position="538"/>
        <end position="550"/>
    </location>
</feature>
<comment type="caution">
    <text evidence="2">The sequence shown here is derived from an EMBL/GenBank/DDBJ whole genome shotgun (WGS) entry which is preliminary data.</text>
</comment>
<proteinExistence type="predicted"/>
<dbReference type="GO" id="GO:0005886">
    <property type="term" value="C:plasma membrane"/>
    <property type="evidence" value="ECO:0007669"/>
    <property type="project" value="TreeGrafter"/>
</dbReference>
<protein>
    <submittedName>
        <fullName evidence="2">Uncharacterized protein</fullName>
    </submittedName>
</protein>
<keyword evidence="3" id="KW-1185">Reference proteome</keyword>
<evidence type="ECO:0000313" key="3">
    <source>
        <dbReference type="Proteomes" id="UP000319731"/>
    </source>
</evidence>
<dbReference type="GO" id="GO:0036286">
    <property type="term" value="C:eisosome filament"/>
    <property type="evidence" value="ECO:0007669"/>
    <property type="project" value="TreeGrafter"/>
</dbReference>
<accession>A0A507CFF3</accession>
<feature type="region of interest" description="Disordered" evidence="1">
    <location>
        <begin position="242"/>
        <end position="284"/>
    </location>
</feature>
<feature type="compositionally biased region" description="Polar residues" evidence="1">
    <location>
        <begin position="483"/>
        <end position="492"/>
    </location>
</feature>
<dbReference type="Pfam" id="PF13805">
    <property type="entry name" value="Pil1"/>
    <property type="match status" value="1"/>
</dbReference>
<feature type="compositionally biased region" description="Low complexity" evidence="1">
    <location>
        <begin position="254"/>
        <end position="271"/>
    </location>
</feature>
<feature type="compositionally biased region" description="Low complexity" evidence="1">
    <location>
        <begin position="497"/>
        <end position="532"/>
    </location>
</feature>
<gene>
    <name evidence="2" type="ORF">SmJEL517_g00126</name>
</gene>
<dbReference type="InterPro" id="IPR028245">
    <property type="entry name" value="PIL1/LSP1"/>
</dbReference>
<dbReference type="EMBL" id="QEAO01000001">
    <property type="protein sequence ID" value="TPX38088.1"/>
    <property type="molecule type" value="Genomic_DNA"/>
</dbReference>
<dbReference type="PANTHER" id="PTHR31962:SF1">
    <property type="entry name" value="SPHINGOLIPID LONG CHAIN BASE-RESPONSIVE PROTEIN PIL1"/>
    <property type="match status" value="1"/>
</dbReference>
<dbReference type="Proteomes" id="UP000319731">
    <property type="component" value="Unassembled WGS sequence"/>
</dbReference>
<dbReference type="OrthoDB" id="5599269at2759"/>
<feature type="compositionally biased region" description="Polar residues" evidence="1">
    <location>
        <begin position="244"/>
        <end position="253"/>
    </location>
</feature>
<dbReference type="STRING" id="1806994.A0A507CFF3"/>
<evidence type="ECO:0000256" key="1">
    <source>
        <dbReference type="SAM" id="MobiDB-lite"/>
    </source>
</evidence>
<dbReference type="PANTHER" id="PTHR31962">
    <property type="entry name" value="SPHINGOLIPID LONG CHAIN BASE-RESPONSIVE PROTEIN PIL1"/>
    <property type="match status" value="1"/>
</dbReference>
<sequence>MAAFKKPLSFGKDFISRALGRGDAERALAVAIDDEKKAIKDWKLVADDQLSASKNYAAWCKFEGDDVADVSLRINDVFEQFSHAIREYSVAYEGHRTHLKAVRARYEALAKLVRSEQQLVGKLEGTNSKLEKKPTDQSAVVQQSMATKELQNMRQLIAEQESNHVAELRKEMQESYSALFESFSILGKKLQLAGICGSYLAQQIPQGSPGVGNDMPPFKGGTITSQIVRDFLYTLRTEFPNADDISSTGDSPGQPSAQLSTPPQPSSQQLAEPYQPDRNKKRMSAQFDAPVEMHHKQPVYVLPNGQTQQESDSTPRSALGLIATDENSMNRRSGVVDIGPSALQSSFSSDSMGRDAGFAVAAPRDPAFVAAAQALRDSGNRDSISSMDSMSDIYDDVQQTSIPNRVARPYRPLPQQPNTAPRDSPPRPASSNSGSSGGNNYNNDNSSSSKPSRSSAELLRSLTYRIPPVSIEKAPTPEGEQNYGYQPPTNYTGGWYPSQQQQAPASPTNSTSSSSSSNQYIAPTSPSTSRAPSPLPKRNSTPHVPSSYSGTGFDPSKFSNSMQQQQQGQGMYVGPDLPPHNTYPYDPEFGVPVHMSRPGSSTDLRVSEPPTLPPRKGSRGDVDGSGRPIGPR</sequence>
<evidence type="ECO:0000313" key="2">
    <source>
        <dbReference type="EMBL" id="TPX38088.1"/>
    </source>
</evidence>
<feature type="compositionally biased region" description="Low complexity" evidence="1">
    <location>
        <begin position="429"/>
        <end position="455"/>
    </location>
</feature>
<organism evidence="2 3">
    <name type="scientific">Synchytrium microbalum</name>
    <dbReference type="NCBI Taxonomy" id="1806994"/>
    <lineage>
        <taxon>Eukaryota</taxon>
        <taxon>Fungi</taxon>
        <taxon>Fungi incertae sedis</taxon>
        <taxon>Chytridiomycota</taxon>
        <taxon>Chytridiomycota incertae sedis</taxon>
        <taxon>Chytridiomycetes</taxon>
        <taxon>Synchytriales</taxon>
        <taxon>Synchytriaceae</taxon>
        <taxon>Synchytrium</taxon>
    </lineage>
</organism>
<reference evidence="2 3" key="1">
    <citation type="journal article" date="2019" name="Sci. Rep.">
        <title>Comparative genomics of chytrid fungi reveal insights into the obligate biotrophic and pathogenic lifestyle of Synchytrium endobioticum.</title>
        <authorList>
            <person name="van de Vossenberg B.T.L.H."/>
            <person name="Warris S."/>
            <person name="Nguyen H.D.T."/>
            <person name="van Gent-Pelzer M.P.E."/>
            <person name="Joly D.L."/>
            <person name="van de Geest H.C."/>
            <person name="Bonants P.J.M."/>
            <person name="Smith D.S."/>
            <person name="Levesque C.A."/>
            <person name="van der Lee T.A.J."/>
        </authorList>
    </citation>
    <scope>NUCLEOTIDE SEQUENCE [LARGE SCALE GENOMIC DNA]</scope>
    <source>
        <strain evidence="2 3">JEL517</strain>
    </source>
</reference>
<dbReference type="RefSeq" id="XP_031027803.1">
    <property type="nucleotide sequence ID" value="XM_031166056.1"/>
</dbReference>
<dbReference type="GeneID" id="42001353"/>
<name>A0A507CFF3_9FUNG</name>
<dbReference type="Gene3D" id="1.20.1270.60">
    <property type="entry name" value="Arfaptin homology (AH) domain/BAR domain"/>
    <property type="match status" value="1"/>
</dbReference>
<dbReference type="AlphaFoldDB" id="A0A507CFF3"/>
<feature type="region of interest" description="Disordered" evidence="1">
    <location>
        <begin position="400"/>
        <end position="632"/>
    </location>
</feature>
<dbReference type="InterPro" id="IPR027267">
    <property type="entry name" value="AH/BAR_dom_sf"/>
</dbReference>